<gene>
    <name evidence="1" type="ORF">LVJ81_05110</name>
</gene>
<protein>
    <recommendedName>
        <fullName evidence="3">Phage portal protein</fullName>
    </recommendedName>
</protein>
<name>A0ABY4EDB4_VITST</name>
<reference evidence="1" key="2">
    <citation type="journal article" date="2022" name="Res Sq">
        <title>Evolution of multicellular longitudinally dividing oral cavity symbionts (Neisseriaceae).</title>
        <authorList>
            <person name="Nyongesa S."/>
            <person name="Weber P."/>
            <person name="Bernet E."/>
            <person name="Pullido F."/>
            <person name="Nieckarz M."/>
            <person name="Delaby M."/>
            <person name="Nieves C."/>
            <person name="Viehboeck T."/>
            <person name="Krause N."/>
            <person name="Rivera-Millot A."/>
            <person name="Nakamura A."/>
            <person name="Vischer N."/>
            <person name="VanNieuwenhze M."/>
            <person name="Brun Y."/>
            <person name="Cava F."/>
            <person name="Bulgheresi S."/>
            <person name="Veyrier F."/>
        </authorList>
    </citation>
    <scope>NUCLEOTIDE SEQUENCE</scope>
    <source>
        <strain evidence="1">SAG 1488-6</strain>
    </source>
</reference>
<proteinExistence type="predicted"/>
<evidence type="ECO:0000313" key="2">
    <source>
        <dbReference type="Proteomes" id="UP000832034"/>
    </source>
</evidence>
<accession>A0ABY4EDB4</accession>
<reference evidence="1" key="1">
    <citation type="submission" date="2021-12" db="EMBL/GenBank/DDBJ databases">
        <authorList>
            <person name="Veyrier F.J."/>
        </authorList>
    </citation>
    <scope>NUCLEOTIDE SEQUENCE</scope>
    <source>
        <strain evidence="1">SAG 1488-6</strain>
    </source>
</reference>
<sequence>MPSKQSTILDSQGLPFLNTTANDIEQSASLSAMGIDAVSISQVLAASQNPARQRFDIYQSYAYMMGDPIIATALNLHVTQSLGAHETTSEVFFIEANADATPAEVKIIEELQDILTEQINHSAYQLSYLATGYGDAYARIYGKEGKGVQKIHIDDVLLPPLVQPMVCAGVDAGYVLSLEGSKDAALTNMQLARFKMPRMGFVPQQRMLYNAWQANLLNDDWENHKPLPDTIGGSFLQDAERPFFLLQNALMGLSSSRILDAVREALVTINMDGMTEDQQKEMYNNVLGILQTSKARVASAIKNNRPITEKIMHILPVHSDKQMMSVDNGAMSGAGNAIGYSTEDVMFYAKMLAAVLGHDLSMLGFSEILSGGLGEGGFYRVSAQSAQRAIMIRQGFTNFVNHIIDVHCQLKYGGVFKKRPYEITFIGAQSALEKEKQDTQERRSVAASTVLQAFTQLKDVGFDEKASSNFMRRQMNMDEDDALMYAQALANNLDKGETE</sequence>
<dbReference type="EMBL" id="CP091512">
    <property type="protein sequence ID" value="UOO93410.1"/>
    <property type="molecule type" value="Genomic_DNA"/>
</dbReference>
<evidence type="ECO:0008006" key="3">
    <source>
        <dbReference type="Google" id="ProtNLM"/>
    </source>
</evidence>
<evidence type="ECO:0000313" key="1">
    <source>
        <dbReference type="EMBL" id="UOO93410.1"/>
    </source>
</evidence>
<dbReference type="RefSeq" id="WP_019959149.1">
    <property type="nucleotide sequence ID" value="NZ_CP091512.1"/>
</dbReference>
<dbReference type="Proteomes" id="UP000832034">
    <property type="component" value="Chromosome"/>
</dbReference>
<keyword evidence="2" id="KW-1185">Reference proteome</keyword>
<organism evidence="1 2">
    <name type="scientific">Vitreoscilla stercoraria</name>
    <dbReference type="NCBI Taxonomy" id="61"/>
    <lineage>
        <taxon>Bacteria</taxon>
        <taxon>Pseudomonadati</taxon>
        <taxon>Pseudomonadota</taxon>
        <taxon>Betaproteobacteria</taxon>
        <taxon>Neisseriales</taxon>
        <taxon>Neisseriaceae</taxon>
        <taxon>Vitreoscilla</taxon>
    </lineage>
</organism>